<dbReference type="Gene3D" id="3.40.630.40">
    <property type="entry name" value="Zn-dependent exopeptidases"/>
    <property type="match status" value="1"/>
</dbReference>
<name>A0ABV1FTD5_9BACT</name>
<organism evidence="2 3">
    <name type="scientific">Hallella faecis</name>
    <dbReference type="NCBI Taxonomy" id="2841596"/>
    <lineage>
        <taxon>Bacteria</taxon>
        <taxon>Pseudomonadati</taxon>
        <taxon>Bacteroidota</taxon>
        <taxon>Bacteroidia</taxon>
        <taxon>Bacteroidales</taxon>
        <taxon>Prevotellaceae</taxon>
        <taxon>Hallella</taxon>
    </lineage>
</organism>
<evidence type="ECO:0000313" key="2">
    <source>
        <dbReference type="EMBL" id="MEQ2487609.1"/>
    </source>
</evidence>
<gene>
    <name evidence="2" type="ORF">AAAT34_11235</name>
</gene>
<dbReference type="InterPro" id="IPR033803">
    <property type="entry name" value="CBD-like_Golvesin-Xly"/>
</dbReference>
<dbReference type="PROSITE" id="PS50853">
    <property type="entry name" value="FN3"/>
    <property type="match status" value="1"/>
</dbReference>
<dbReference type="CDD" id="cd00063">
    <property type="entry name" value="FN3"/>
    <property type="match status" value="1"/>
</dbReference>
<evidence type="ECO:0000259" key="1">
    <source>
        <dbReference type="PROSITE" id="PS50853"/>
    </source>
</evidence>
<dbReference type="SUPFAM" id="SSF53187">
    <property type="entry name" value="Zn-dependent exopeptidases"/>
    <property type="match status" value="1"/>
</dbReference>
<sequence length="915" mass="101831">MKSFSVDDCNQLVTITTDEHFAQQDFTDKQVGQIYRKVKKALPKPYNKYRIQIVSNGMLVEDYVPSHKSKRDGSQALWGKINYNGRPWVDNASRPINITHGLYDRHISLWASHGRYYDNKKGFWKWQRPNLFGTTEDLFTQTIVVPFLIPMLENAGAVVFTPRERDWQTDEYIVDNDGGLNSSDSQYKEYAENGSWLTAPHEGFKAHSGHYVDHENPFLAGTARMMKASKKSDKAFVKYQPHFAKEGRYAVYVSYQSLPNSVDDAHYTVFHKGQATEFRVNQQMGGGTWVYLGTFDFDKGDNVYNCVMLTNQSRMKGIVTADAVRFGGGMGNIERGGAISHYPRCLEGARYYAQWAGAPYTTYGARGGDDDYSDDINTRSKMTNWLAGGSVFVPTVDGKKVPIELSLAIHSDAGYAPNGKDIVGSLAIATTDFNDGRLSSGVSRQASKIFAEQLLSGITRDMTFVYKRWNRRYLWDRNYSETRLPEVPSAIIETLSHQNFPDMALGQDPNVKFTLARSMYKTIVRYVNSMHGRSTIIAPLAPRNVSVELTAKNQVQLSWSAQPDEQEPTATPTYYIIYTATGHGGFDNGTKVNGTSAVMTIEPGETYHFRVTAANRGGESFPSETVSAFSCPNARKTILVINGFHRLATPAVVDNNYQQGFDIDRDPGVSYGLTAGWNGRQQCFDVSRMGHEGPGGLGYGGDELAGHFIAGNDFNYTIAHTDAIASAKQYNVVSCSSEAIEAGKVKLEKYQAVDLILGLEKYDPNTVKYYKSFPMSMQRRIAAYTQGGGRILVSGAYVGEDMMQEDDAAWLSRFMKASYGGTVKTDSLTGVNGLGMQFDFYRTLNPYHYAATHTNVLSPEGNAICAMQYSSGQSAAVAYAGTDYKAFVMGFPFECITDRTTRNKLMQGILNYILQ</sequence>
<dbReference type="Proteomes" id="UP001487296">
    <property type="component" value="Unassembled WGS sequence"/>
</dbReference>
<comment type="caution">
    <text evidence="2">The sequence shown here is derived from an EMBL/GenBank/DDBJ whole genome shotgun (WGS) entry which is preliminary data.</text>
</comment>
<feature type="domain" description="Fibronectin type-III" evidence="1">
    <location>
        <begin position="541"/>
        <end position="634"/>
    </location>
</feature>
<protein>
    <submittedName>
        <fullName evidence="2">Fibronectin type III domain-containing protein</fullName>
    </submittedName>
</protein>
<dbReference type="Pfam" id="PF00041">
    <property type="entry name" value="fn3"/>
    <property type="match status" value="1"/>
</dbReference>
<dbReference type="InterPro" id="IPR036116">
    <property type="entry name" value="FN3_sf"/>
</dbReference>
<dbReference type="Gene3D" id="2.60.40.10">
    <property type="entry name" value="Immunoglobulins"/>
    <property type="match status" value="1"/>
</dbReference>
<dbReference type="EMBL" id="JBBNFP010000060">
    <property type="protein sequence ID" value="MEQ2487609.1"/>
    <property type="molecule type" value="Genomic_DNA"/>
</dbReference>
<evidence type="ECO:0000313" key="3">
    <source>
        <dbReference type="Proteomes" id="UP001487296"/>
    </source>
</evidence>
<accession>A0ABV1FTD5</accession>
<dbReference type="InterPro" id="IPR003961">
    <property type="entry name" value="FN3_dom"/>
</dbReference>
<dbReference type="SMART" id="SM00060">
    <property type="entry name" value="FN3"/>
    <property type="match status" value="1"/>
</dbReference>
<proteinExistence type="predicted"/>
<dbReference type="Pfam" id="PF25275">
    <property type="entry name" value="Golvesin_C"/>
    <property type="match status" value="1"/>
</dbReference>
<reference evidence="2 3" key="1">
    <citation type="submission" date="2024-04" db="EMBL/GenBank/DDBJ databases">
        <title>Human intestinal bacterial collection.</title>
        <authorList>
            <person name="Pauvert C."/>
            <person name="Hitch T.C.A."/>
            <person name="Clavel T."/>
        </authorList>
    </citation>
    <scope>NUCLEOTIDE SEQUENCE [LARGE SCALE GENOMIC DNA]</scope>
    <source>
        <strain evidence="2 3">CLA-AA-H145</strain>
    </source>
</reference>
<keyword evidence="3" id="KW-1185">Reference proteome</keyword>
<dbReference type="SUPFAM" id="SSF49265">
    <property type="entry name" value="Fibronectin type III"/>
    <property type="match status" value="1"/>
</dbReference>
<dbReference type="InterPro" id="IPR013783">
    <property type="entry name" value="Ig-like_fold"/>
</dbReference>